<name>A0A6A6TZH3_9PEZI</name>
<feature type="region of interest" description="Disordered" evidence="10">
    <location>
        <begin position="118"/>
        <end position="140"/>
    </location>
</feature>
<dbReference type="InterPro" id="IPR050806">
    <property type="entry name" value="pacC/RIM101"/>
</dbReference>
<comment type="subcellular location">
    <subcellularLocation>
        <location evidence="1">Nucleus</location>
    </subcellularLocation>
</comment>
<evidence type="ECO:0000256" key="10">
    <source>
        <dbReference type="SAM" id="MobiDB-lite"/>
    </source>
</evidence>
<dbReference type="FunFam" id="3.30.160.60:FF:000072">
    <property type="entry name" value="zinc finger protein 143 isoform X1"/>
    <property type="match status" value="1"/>
</dbReference>
<evidence type="ECO:0000256" key="7">
    <source>
        <dbReference type="ARBA" id="ARBA00023242"/>
    </source>
</evidence>
<reference evidence="12" key="1">
    <citation type="journal article" date="2020" name="Stud. Mycol.">
        <title>101 Dothideomycetes genomes: a test case for predicting lifestyles and emergence of pathogens.</title>
        <authorList>
            <person name="Haridas S."/>
            <person name="Albert R."/>
            <person name="Binder M."/>
            <person name="Bloem J."/>
            <person name="Labutti K."/>
            <person name="Salamov A."/>
            <person name="Andreopoulos B."/>
            <person name="Baker S."/>
            <person name="Barry K."/>
            <person name="Bills G."/>
            <person name="Bluhm B."/>
            <person name="Cannon C."/>
            <person name="Castanera R."/>
            <person name="Culley D."/>
            <person name="Daum C."/>
            <person name="Ezra D."/>
            <person name="Gonzalez J."/>
            <person name="Henrissat B."/>
            <person name="Kuo A."/>
            <person name="Liang C."/>
            <person name="Lipzen A."/>
            <person name="Lutzoni F."/>
            <person name="Magnuson J."/>
            <person name="Mondo S."/>
            <person name="Nolan M."/>
            <person name="Ohm R."/>
            <person name="Pangilinan J."/>
            <person name="Park H.-J."/>
            <person name="Ramirez L."/>
            <person name="Alfaro M."/>
            <person name="Sun H."/>
            <person name="Tritt A."/>
            <person name="Yoshinaga Y."/>
            <person name="Zwiers L.-H."/>
            <person name="Turgeon B."/>
            <person name="Goodwin S."/>
            <person name="Spatafora J."/>
            <person name="Crous P."/>
            <person name="Grigoriev I."/>
        </authorList>
    </citation>
    <scope>NUCLEOTIDE SEQUENCE</scope>
    <source>
        <strain evidence="12">CBS 115976</strain>
    </source>
</reference>
<comment type="similarity">
    <text evidence="8">Belongs to the pacC/RIM101 family.</text>
</comment>
<feature type="domain" description="C2H2-type" evidence="11">
    <location>
        <begin position="63"/>
        <end position="92"/>
    </location>
</feature>
<evidence type="ECO:0000256" key="5">
    <source>
        <dbReference type="ARBA" id="ARBA00022771"/>
    </source>
</evidence>
<keyword evidence="6" id="KW-0862">Zinc</keyword>
<feature type="region of interest" description="Disordered" evidence="10">
    <location>
        <begin position="528"/>
        <end position="572"/>
    </location>
</feature>
<evidence type="ECO:0000256" key="4">
    <source>
        <dbReference type="ARBA" id="ARBA00022737"/>
    </source>
</evidence>
<evidence type="ECO:0000259" key="11">
    <source>
        <dbReference type="PROSITE" id="PS50157"/>
    </source>
</evidence>
<dbReference type="PANTHER" id="PTHR47257:SF1">
    <property type="entry name" value="PH-RESPONSE TRANSCRIPTION FACTOR PACC_RIM101"/>
    <property type="match status" value="1"/>
</dbReference>
<proteinExistence type="inferred from homology"/>
<sequence length="572" mass="61797">MSTTLESASTSSPDATIASSNVAGDQLKCEWVGCQDRLPTPEKLYDHVCEKHVGRKSTNNLNLTCAWGNCRTTTVKRDHITSHIRVHVPLKPHKCDFCQKAFKRPQDLKKHVKTHAEDPNFQASPEPTRQNHPGNTGVFAGQSKHVADLQHLAATASGYYPEHAHAMSGAAVNYSYAASTNPSAYHGPSAQYSNNYMTTLYPVNNNNSMSEYEVRKKATFDALNEFFGDIKTRQLDPGVYHSVGQRLMGLHGLPQYAGNNEFGGGAAVATATAAPLTNHYSLPMSNIRTKNDLQHIDQFLEQLQATVYEHETQAAQAAQAGIQQAGSHYVHPAVNMRTSHSPPHMASSHQTQVSGHILPPISSSGADSTPALTPASSVMSYNSPGSVHSSTVSPISRGSSAAMYPTLPSVSSVSDASSGAMPSALASSFDADGRRRYSSGILQRARDDVSDDLPNIDRLGVRSPSLSNVDPALVTDSKAPTSPAGSESIDPDLSGPRRSSETSEPDSEDDWIVKVRVLETIRNMIKMRLDNGEFDDDDDSKTATPGDEQEQESEADKDARSLYPVLRAVQED</sequence>
<dbReference type="EMBL" id="MU004243">
    <property type="protein sequence ID" value="KAF2664064.1"/>
    <property type="molecule type" value="Genomic_DNA"/>
</dbReference>
<dbReference type="GO" id="GO:0000978">
    <property type="term" value="F:RNA polymerase II cis-regulatory region sequence-specific DNA binding"/>
    <property type="evidence" value="ECO:0007669"/>
    <property type="project" value="UniProtKB-ARBA"/>
</dbReference>
<gene>
    <name evidence="12" type="ORF">BT63DRAFT_460365</name>
</gene>
<evidence type="ECO:0000256" key="3">
    <source>
        <dbReference type="ARBA" id="ARBA00022723"/>
    </source>
</evidence>
<dbReference type="PANTHER" id="PTHR47257">
    <property type="entry name" value="PH-RESPONSE TRANSCRIPTION FACTOR PACC/RIM101"/>
    <property type="match status" value="1"/>
</dbReference>
<evidence type="ECO:0000256" key="6">
    <source>
        <dbReference type="ARBA" id="ARBA00022833"/>
    </source>
</evidence>
<evidence type="ECO:0000256" key="2">
    <source>
        <dbReference type="ARBA" id="ARBA00022491"/>
    </source>
</evidence>
<dbReference type="AlphaFoldDB" id="A0A6A6TZH3"/>
<dbReference type="OrthoDB" id="6155966at2759"/>
<keyword evidence="2" id="KW-0678">Repressor</keyword>
<feature type="region of interest" description="Disordered" evidence="10">
    <location>
        <begin position="451"/>
        <end position="508"/>
    </location>
</feature>
<evidence type="ECO:0000313" key="13">
    <source>
        <dbReference type="Proteomes" id="UP000799302"/>
    </source>
</evidence>
<evidence type="ECO:0000313" key="12">
    <source>
        <dbReference type="EMBL" id="KAF2664064.1"/>
    </source>
</evidence>
<dbReference type="PROSITE" id="PS50157">
    <property type="entry name" value="ZINC_FINGER_C2H2_2"/>
    <property type="match status" value="2"/>
</dbReference>
<dbReference type="GO" id="GO:0005634">
    <property type="term" value="C:nucleus"/>
    <property type="evidence" value="ECO:0007669"/>
    <property type="project" value="UniProtKB-SubCell"/>
</dbReference>
<dbReference type="GO" id="GO:0008270">
    <property type="term" value="F:zinc ion binding"/>
    <property type="evidence" value="ECO:0007669"/>
    <property type="project" value="UniProtKB-KW"/>
</dbReference>
<feature type="compositionally biased region" description="Polar residues" evidence="10">
    <location>
        <begin position="121"/>
        <end position="134"/>
    </location>
</feature>
<keyword evidence="4" id="KW-0677">Repeat</keyword>
<dbReference type="SMART" id="SM00355">
    <property type="entry name" value="ZnF_C2H2"/>
    <property type="match status" value="3"/>
</dbReference>
<evidence type="ECO:0000256" key="8">
    <source>
        <dbReference type="ARBA" id="ARBA00038089"/>
    </source>
</evidence>
<protein>
    <recommendedName>
        <fullName evidence="11">C2H2-type domain-containing protein</fullName>
    </recommendedName>
</protein>
<dbReference type="GO" id="GO:0045944">
    <property type="term" value="P:positive regulation of transcription by RNA polymerase II"/>
    <property type="evidence" value="ECO:0007669"/>
    <property type="project" value="TreeGrafter"/>
</dbReference>
<feature type="compositionally biased region" description="Polar residues" evidence="10">
    <location>
        <begin position="336"/>
        <end position="354"/>
    </location>
</feature>
<dbReference type="Proteomes" id="UP000799302">
    <property type="component" value="Unassembled WGS sequence"/>
</dbReference>
<dbReference type="GO" id="GO:0000981">
    <property type="term" value="F:DNA-binding transcription factor activity, RNA polymerase II-specific"/>
    <property type="evidence" value="ECO:0007669"/>
    <property type="project" value="UniProtKB-ARBA"/>
</dbReference>
<organism evidence="12 13">
    <name type="scientific">Microthyrium microscopicum</name>
    <dbReference type="NCBI Taxonomy" id="703497"/>
    <lineage>
        <taxon>Eukaryota</taxon>
        <taxon>Fungi</taxon>
        <taxon>Dikarya</taxon>
        <taxon>Ascomycota</taxon>
        <taxon>Pezizomycotina</taxon>
        <taxon>Dothideomycetes</taxon>
        <taxon>Dothideomycetes incertae sedis</taxon>
        <taxon>Microthyriales</taxon>
        <taxon>Microthyriaceae</taxon>
        <taxon>Microthyrium</taxon>
    </lineage>
</organism>
<dbReference type="InterPro" id="IPR013087">
    <property type="entry name" value="Znf_C2H2_type"/>
</dbReference>
<accession>A0A6A6TZH3</accession>
<feature type="domain" description="C2H2-type" evidence="11">
    <location>
        <begin position="93"/>
        <end position="120"/>
    </location>
</feature>
<feature type="compositionally biased region" description="Polar residues" evidence="10">
    <location>
        <begin position="361"/>
        <end position="373"/>
    </location>
</feature>
<keyword evidence="7" id="KW-0539">Nucleus</keyword>
<keyword evidence="13" id="KW-1185">Reference proteome</keyword>
<feature type="region of interest" description="Disordered" evidence="10">
    <location>
        <begin position="334"/>
        <end position="373"/>
    </location>
</feature>
<evidence type="ECO:0000256" key="9">
    <source>
        <dbReference type="PROSITE-ProRule" id="PRU00042"/>
    </source>
</evidence>
<dbReference type="Gene3D" id="3.30.160.60">
    <property type="entry name" value="Classic Zinc Finger"/>
    <property type="match status" value="2"/>
</dbReference>
<dbReference type="PROSITE" id="PS00028">
    <property type="entry name" value="ZINC_FINGER_C2H2_1"/>
    <property type="match status" value="2"/>
</dbReference>
<dbReference type="FunFam" id="3.30.160.60:FF:001875">
    <property type="entry name" value="pH-response transcription factor pacC/RIM101"/>
    <property type="match status" value="1"/>
</dbReference>
<dbReference type="InterPro" id="IPR036236">
    <property type="entry name" value="Znf_C2H2_sf"/>
</dbReference>
<keyword evidence="5 9" id="KW-0863">Zinc-finger</keyword>
<keyword evidence="3" id="KW-0479">Metal-binding</keyword>
<evidence type="ECO:0000256" key="1">
    <source>
        <dbReference type="ARBA" id="ARBA00004123"/>
    </source>
</evidence>
<dbReference type="SUPFAM" id="SSF57667">
    <property type="entry name" value="beta-beta-alpha zinc fingers"/>
    <property type="match status" value="2"/>
</dbReference>